<sequence>MKEYAIILLVGLFSLSCLAITNAATITVTNVQLSNNRDNGTAASDGGLIPSNTRAIGIDYLDISDDDERSEDTTVETLSAAFQQAGETSTFNRRRDCRASNSDDPGRFDFSANIEMVENDPLHGDNVYLIIGSEDCEDSFNEMKEVLLYKFETTQLFSEGATNHLAANSYRQKNTVAELLVSDIRYKSQQNDDGQLTLRLAAIPVPEPTSMSLLTLGGIALILRHRA</sequence>
<evidence type="ECO:0000313" key="3">
    <source>
        <dbReference type="EMBL" id="MBK1789649.1"/>
    </source>
</evidence>
<proteinExistence type="predicted"/>
<keyword evidence="1" id="KW-0732">Signal</keyword>
<dbReference type="RefSeq" id="WP_200309675.1">
    <property type="nucleotide sequence ID" value="NZ_JAENIM010000008.1"/>
</dbReference>
<protein>
    <submittedName>
        <fullName evidence="3">PEP-CTERM sorting domain-containing protein</fullName>
    </submittedName>
</protein>
<dbReference type="Proteomes" id="UP000624703">
    <property type="component" value="Unassembled WGS sequence"/>
</dbReference>
<accession>A0A8J7MB69</accession>
<dbReference type="Pfam" id="PF07589">
    <property type="entry name" value="PEP-CTERM"/>
    <property type="match status" value="1"/>
</dbReference>
<feature type="domain" description="Ice-binding protein C-terminal" evidence="2">
    <location>
        <begin position="204"/>
        <end position="226"/>
    </location>
</feature>
<dbReference type="InterPro" id="IPR013424">
    <property type="entry name" value="Ice-binding_C"/>
</dbReference>
<dbReference type="PROSITE" id="PS51257">
    <property type="entry name" value="PROKAR_LIPOPROTEIN"/>
    <property type="match status" value="1"/>
</dbReference>
<gene>
    <name evidence="3" type="ORF">JIN82_00625</name>
</gene>
<organism evidence="3 4">
    <name type="scientific">Persicirhabdus sediminis</name>
    <dbReference type="NCBI Taxonomy" id="454144"/>
    <lineage>
        <taxon>Bacteria</taxon>
        <taxon>Pseudomonadati</taxon>
        <taxon>Verrucomicrobiota</taxon>
        <taxon>Verrucomicrobiia</taxon>
        <taxon>Verrucomicrobiales</taxon>
        <taxon>Verrucomicrobiaceae</taxon>
        <taxon>Persicirhabdus</taxon>
    </lineage>
</organism>
<dbReference type="EMBL" id="JAENIM010000008">
    <property type="protein sequence ID" value="MBK1789649.1"/>
    <property type="molecule type" value="Genomic_DNA"/>
</dbReference>
<dbReference type="AlphaFoldDB" id="A0A8J7MB69"/>
<comment type="caution">
    <text evidence="3">The sequence shown here is derived from an EMBL/GenBank/DDBJ whole genome shotgun (WGS) entry which is preliminary data.</text>
</comment>
<feature type="signal peptide" evidence="1">
    <location>
        <begin position="1"/>
        <end position="19"/>
    </location>
</feature>
<dbReference type="NCBIfam" id="TIGR02595">
    <property type="entry name" value="PEP_CTERM"/>
    <property type="match status" value="1"/>
</dbReference>
<keyword evidence="4" id="KW-1185">Reference proteome</keyword>
<reference evidence="3" key="1">
    <citation type="submission" date="2021-01" db="EMBL/GenBank/DDBJ databases">
        <title>Modified the classification status of verrucomicrobia.</title>
        <authorList>
            <person name="Feng X."/>
        </authorList>
    </citation>
    <scope>NUCLEOTIDE SEQUENCE</scope>
    <source>
        <strain evidence="3">_KCTC 22039</strain>
    </source>
</reference>
<name>A0A8J7MB69_9BACT</name>
<evidence type="ECO:0000259" key="2">
    <source>
        <dbReference type="Pfam" id="PF07589"/>
    </source>
</evidence>
<feature type="chain" id="PRO_5035258828" evidence="1">
    <location>
        <begin position="20"/>
        <end position="227"/>
    </location>
</feature>
<evidence type="ECO:0000313" key="4">
    <source>
        <dbReference type="Proteomes" id="UP000624703"/>
    </source>
</evidence>
<evidence type="ECO:0000256" key="1">
    <source>
        <dbReference type="SAM" id="SignalP"/>
    </source>
</evidence>